<dbReference type="AlphaFoldDB" id="A0AAD5HAU5"/>
<feature type="compositionally biased region" description="Polar residues" evidence="1">
    <location>
        <begin position="1"/>
        <end position="10"/>
    </location>
</feature>
<dbReference type="GeneID" id="75917358"/>
<dbReference type="RefSeq" id="XP_051440870.1">
    <property type="nucleotide sequence ID" value="XM_051592015.1"/>
</dbReference>
<comment type="caution">
    <text evidence="2">The sequence shown here is derived from an EMBL/GenBank/DDBJ whole genome shotgun (WGS) entry which is preliminary data.</text>
</comment>
<keyword evidence="3" id="KW-1185">Reference proteome</keyword>
<evidence type="ECO:0000313" key="3">
    <source>
        <dbReference type="Proteomes" id="UP001206595"/>
    </source>
</evidence>
<feature type="region of interest" description="Disordered" evidence="1">
    <location>
        <begin position="1"/>
        <end position="29"/>
    </location>
</feature>
<gene>
    <name evidence="2" type="ORF">K450DRAFT_259513</name>
</gene>
<evidence type="ECO:0000256" key="1">
    <source>
        <dbReference type="SAM" id="MobiDB-lite"/>
    </source>
</evidence>
<reference evidence="2" key="1">
    <citation type="submission" date="2021-06" db="EMBL/GenBank/DDBJ databases">
        <authorList>
            <consortium name="DOE Joint Genome Institute"/>
            <person name="Mondo S.J."/>
            <person name="Amses K.R."/>
            <person name="Simmons D.R."/>
            <person name="Longcore J.E."/>
            <person name="Seto K."/>
            <person name="Alves G.H."/>
            <person name="Bonds A.E."/>
            <person name="Quandt C.A."/>
            <person name="Davis W.J."/>
            <person name="Chang Y."/>
            <person name="Letcher P.M."/>
            <person name="Powell M.J."/>
            <person name="Kuo A."/>
            <person name="Labutti K."/>
            <person name="Pangilinan J."/>
            <person name="Andreopoulos W."/>
            <person name="Tritt A."/>
            <person name="Riley R."/>
            <person name="Hundley H."/>
            <person name="Johnson J."/>
            <person name="Lipzen A."/>
            <person name="Barry K."/>
            <person name="Berbee M.L."/>
            <person name="Buchler N.E."/>
            <person name="Grigoriev I.V."/>
            <person name="Spatafora J.W."/>
            <person name="Stajich J.E."/>
            <person name="James T.Y."/>
        </authorList>
    </citation>
    <scope>NUCLEOTIDE SEQUENCE</scope>
    <source>
        <strain evidence="2">AG</strain>
    </source>
</reference>
<proteinExistence type="predicted"/>
<sequence length="302" mass="33347">MTVNEESSVSAAMAVEPSTSAPVIAGPSASGDIVVEPAAASSIKEEPSDSAYDLTEWVASSSLIKQETTTNSTPLGPLSTFASQKRDFGEITENSHSQREDRKTQILATPRLSRNKGKETAIRLWADMVGALNEPVMVGTLNGPNIRRAEAHTLEGMVLFGIAGALSEGMEEKFASNREDNRNYLCLNAIPNAMEYLKRVLKAESPSEAIGRCVEKIDVSTYNGQFLTIMRGTLYDFCITRLTKPNFEYTGDYEMTYWVDSVLPMFRYLARITGLVLFNWGQTVTMRIDFASYFDDIQDLGN</sequence>
<feature type="region of interest" description="Disordered" evidence="1">
    <location>
        <begin position="66"/>
        <end position="85"/>
    </location>
</feature>
<name>A0AAD5HAU5_UMBRA</name>
<reference evidence="2" key="2">
    <citation type="journal article" date="2022" name="Proc. Natl. Acad. Sci. U.S.A.">
        <title>Diploid-dominant life cycles characterize the early evolution of Fungi.</title>
        <authorList>
            <person name="Amses K.R."/>
            <person name="Simmons D.R."/>
            <person name="Longcore J.E."/>
            <person name="Mondo S.J."/>
            <person name="Seto K."/>
            <person name="Jeronimo G.H."/>
            <person name="Bonds A.E."/>
            <person name="Quandt C.A."/>
            <person name="Davis W.J."/>
            <person name="Chang Y."/>
            <person name="Federici B.A."/>
            <person name="Kuo A."/>
            <person name="LaButti K."/>
            <person name="Pangilinan J."/>
            <person name="Andreopoulos W."/>
            <person name="Tritt A."/>
            <person name="Riley R."/>
            <person name="Hundley H."/>
            <person name="Johnson J."/>
            <person name="Lipzen A."/>
            <person name="Barry K."/>
            <person name="Lang B.F."/>
            <person name="Cuomo C.A."/>
            <person name="Buchler N.E."/>
            <person name="Grigoriev I.V."/>
            <person name="Spatafora J.W."/>
            <person name="Stajich J.E."/>
            <person name="James T.Y."/>
        </authorList>
    </citation>
    <scope>NUCLEOTIDE SEQUENCE</scope>
    <source>
        <strain evidence="2">AG</strain>
    </source>
</reference>
<protein>
    <submittedName>
        <fullName evidence="2">Uncharacterized protein</fullName>
    </submittedName>
</protein>
<organism evidence="2 3">
    <name type="scientific">Umbelopsis ramanniana AG</name>
    <dbReference type="NCBI Taxonomy" id="1314678"/>
    <lineage>
        <taxon>Eukaryota</taxon>
        <taxon>Fungi</taxon>
        <taxon>Fungi incertae sedis</taxon>
        <taxon>Mucoromycota</taxon>
        <taxon>Mucoromycotina</taxon>
        <taxon>Umbelopsidomycetes</taxon>
        <taxon>Umbelopsidales</taxon>
        <taxon>Umbelopsidaceae</taxon>
        <taxon>Umbelopsis</taxon>
    </lineage>
</organism>
<accession>A0AAD5HAU5</accession>
<dbReference type="EMBL" id="MU620967">
    <property type="protein sequence ID" value="KAI8575866.1"/>
    <property type="molecule type" value="Genomic_DNA"/>
</dbReference>
<dbReference type="Proteomes" id="UP001206595">
    <property type="component" value="Unassembled WGS sequence"/>
</dbReference>
<evidence type="ECO:0000313" key="2">
    <source>
        <dbReference type="EMBL" id="KAI8575866.1"/>
    </source>
</evidence>